<dbReference type="AlphaFoldDB" id="A0A2P8DR55"/>
<feature type="domain" description="LTD" evidence="2">
    <location>
        <begin position="20"/>
        <end position="149"/>
    </location>
</feature>
<accession>A0A2P8DR55</accession>
<dbReference type="SUPFAM" id="SSF74853">
    <property type="entry name" value="Lamin A/C globular tail domain"/>
    <property type="match status" value="1"/>
</dbReference>
<gene>
    <name evidence="3" type="ORF">CLV63_103423</name>
</gene>
<feature type="signal peptide" evidence="1">
    <location>
        <begin position="1"/>
        <end position="28"/>
    </location>
</feature>
<reference evidence="3 4" key="1">
    <citation type="submission" date="2018-03" db="EMBL/GenBank/DDBJ databases">
        <title>Genomic Encyclopedia of Archaeal and Bacterial Type Strains, Phase II (KMG-II): from individual species to whole genera.</title>
        <authorList>
            <person name="Goeker M."/>
        </authorList>
    </citation>
    <scope>NUCLEOTIDE SEQUENCE [LARGE SCALE GENOMIC DNA]</scope>
    <source>
        <strain evidence="3 4">DSM 45312</strain>
    </source>
</reference>
<sequence length="157" mass="17249">MRKHVRTFALTAALAMAAALGTAVPAEAASPLQLRRIQYDSPGTDTRSNTSLNKEYVTVKNISKSTVNLKNHVLHDRASSKGKKWTYAYTFGSISLKAGASVKVRTGKGRNTSATRYWQRGSYVWNNTGDTATLRNSRGTKLDSCTWKKKSPGYVNC</sequence>
<evidence type="ECO:0000313" key="3">
    <source>
        <dbReference type="EMBL" id="PSK99696.1"/>
    </source>
</evidence>
<dbReference type="Proteomes" id="UP000240542">
    <property type="component" value="Unassembled WGS sequence"/>
</dbReference>
<dbReference type="InterPro" id="IPR036415">
    <property type="entry name" value="Lamin_tail_dom_sf"/>
</dbReference>
<evidence type="ECO:0000313" key="4">
    <source>
        <dbReference type="Proteomes" id="UP000240542"/>
    </source>
</evidence>
<evidence type="ECO:0000259" key="2">
    <source>
        <dbReference type="PROSITE" id="PS51841"/>
    </source>
</evidence>
<dbReference type="EMBL" id="PYGA01000003">
    <property type="protein sequence ID" value="PSK99696.1"/>
    <property type="molecule type" value="Genomic_DNA"/>
</dbReference>
<dbReference type="OrthoDB" id="3828227at2"/>
<keyword evidence="1" id="KW-0732">Signal</keyword>
<dbReference type="Gene3D" id="2.60.40.1260">
    <property type="entry name" value="Lamin Tail domain"/>
    <property type="match status" value="1"/>
</dbReference>
<proteinExistence type="predicted"/>
<dbReference type="PROSITE" id="PS51841">
    <property type="entry name" value="LTD"/>
    <property type="match status" value="1"/>
</dbReference>
<keyword evidence="4" id="KW-1185">Reference proteome</keyword>
<dbReference type="RefSeq" id="WP_106582065.1">
    <property type="nucleotide sequence ID" value="NZ_PYGA01000003.1"/>
</dbReference>
<dbReference type="Pfam" id="PF00932">
    <property type="entry name" value="LTD"/>
    <property type="match status" value="1"/>
</dbReference>
<name>A0A2P8DR55_9ACTN</name>
<dbReference type="InterPro" id="IPR001322">
    <property type="entry name" value="Lamin_tail_dom"/>
</dbReference>
<feature type="chain" id="PRO_5015105814" evidence="1">
    <location>
        <begin position="29"/>
        <end position="157"/>
    </location>
</feature>
<evidence type="ECO:0000256" key="1">
    <source>
        <dbReference type="SAM" id="SignalP"/>
    </source>
</evidence>
<protein>
    <submittedName>
        <fullName evidence="3">Lamin tail-like protein</fullName>
    </submittedName>
</protein>
<organism evidence="3 4">
    <name type="scientific">Murinocardiopsis flavida</name>
    <dbReference type="NCBI Taxonomy" id="645275"/>
    <lineage>
        <taxon>Bacteria</taxon>
        <taxon>Bacillati</taxon>
        <taxon>Actinomycetota</taxon>
        <taxon>Actinomycetes</taxon>
        <taxon>Streptosporangiales</taxon>
        <taxon>Nocardiopsidaceae</taxon>
        <taxon>Murinocardiopsis</taxon>
    </lineage>
</organism>
<comment type="caution">
    <text evidence="3">The sequence shown here is derived from an EMBL/GenBank/DDBJ whole genome shotgun (WGS) entry which is preliminary data.</text>
</comment>